<dbReference type="Proteomes" id="UP000317243">
    <property type="component" value="Unassembled WGS sequence"/>
</dbReference>
<dbReference type="AlphaFoldDB" id="A0A5C5WLN6"/>
<proteinExistence type="predicted"/>
<keyword evidence="2" id="KW-1185">Reference proteome</keyword>
<protein>
    <submittedName>
        <fullName evidence="1">Uncharacterized protein</fullName>
    </submittedName>
</protein>
<gene>
    <name evidence="1" type="ORF">KOR42_34660</name>
</gene>
<comment type="caution">
    <text evidence="1">The sequence shown here is derived from an EMBL/GenBank/DDBJ whole genome shotgun (WGS) entry which is preliminary data.</text>
</comment>
<sequence>MLRLNRSLPDLSNLVLRPKQTFVVAMLFRGEKLYASPYGRESCETSLLDQASNS</sequence>
<organism evidence="1 2">
    <name type="scientific">Thalassoglobus neptunius</name>
    <dbReference type="NCBI Taxonomy" id="1938619"/>
    <lineage>
        <taxon>Bacteria</taxon>
        <taxon>Pseudomonadati</taxon>
        <taxon>Planctomycetota</taxon>
        <taxon>Planctomycetia</taxon>
        <taxon>Planctomycetales</taxon>
        <taxon>Planctomycetaceae</taxon>
        <taxon>Thalassoglobus</taxon>
    </lineage>
</organism>
<dbReference type="EMBL" id="SIHI01000012">
    <property type="protein sequence ID" value="TWT51578.1"/>
    <property type="molecule type" value="Genomic_DNA"/>
</dbReference>
<reference evidence="1 2" key="1">
    <citation type="submission" date="2019-02" db="EMBL/GenBank/DDBJ databases">
        <title>Deep-cultivation of Planctomycetes and their phenomic and genomic characterization uncovers novel biology.</title>
        <authorList>
            <person name="Wiegand S."/>
            <person name="Jogler M."/>
            <person name="Boedeker C."/>
            <person name="Pinto D."/>
            <person name="Vollmers J."/>
            <person name="Rivas-Marin E."/>
            <person name="Kohn T."/>
            <person name="Peeters S.H."/>
            <person name="Heuer A."/>
            <person name="Rast P."/>
            <person name="Oberbeckmann S."/>
            <person name="Bunk B."/>
            <person name="Jeske O."/>
            <person name="Meyerdierks A."/>
            <person name="Storesund J.E."/>
            <person name="Kallscheuer N."/>
            <person name="Luecker S."/>
            <person name="Lage O.M."/>
            <person name="Pohl T."/>
            <person name="Merkel B.J."/>
            <person name="Hornburger P."/>
            <person name="Mueller R.-W."/>
            <person name="Bruemmer F."/>
            <person name="Labrenz M."/>
            <person name="Spormann A.M."/>
            <person name="Op Den Camp H."/>
            <person name="Overmann J."/>
            <person name="Amann R."/>
            <person name="Jetten M.S.M."/>
            <person name="Mascher T."/>
            <person name="Medema M.H."/>
            <person name="Devos D.P."/>
            <person name="Kaster A.-K."/>
            <person name="Ovreas L."/>
            <person name="Rohde M."/>
            <person name="Galperin M.Y."/>
            <person name="Jogler C."/>
        </authorList>
    </citation>
    <scope>NUCLEOTIDE SEQUENCE [LARGE SCALE GENOMIC DNA]</scope>
    <source>
        <strain evidence="1 2">KOR42</strain>
    </source>
</reference>
<name>A0A5C5WLN6_9PLAN</name>
<evidence type="ECO:0000313" key="2">
    <source>
        <dbReference type="Proteomes" id="UP000317243"/>
    </source>
</evidence>
<evidence type="ECO:0000313" key="1">
    <source>
        <dbReference type="EMBL" id="TWT51578.1"/>
    </source>
</evidence>
<accession>A0A5C5WLN6</accession>